<comment type="caution">
    <text evidence="1">The sequence shown here is derived from an EMBL/GenBank/DDBJ whole genome shotgun (WGS) entry which is preliminary data.</text>
</comment>
<dbReference type="Gene3D" id="1.25.40.900">
    <property type="match status" value="1"/>
</dbReference>
<evidence type="ECO:0000313" key="2">
    <source>
        <dbReference type="Proteomes" id="UP000610931"/>
    </source>
</evidence>
<dbReference type="Proteomes" id="UP000610931">
    <property type="component" value="Unassembled WGS sequence"/>
</dbReference>
<gene>
    <name evidence="1" type="ORF">JF259_16010</name>
</gene>
<dbReference type="AlphaFoldDB" id="A0A8J7J491"/>
<keyword evidence="2" id="KW-1185">Reference proteome</keyword>
<evidence type="ECO:0000313" key="1">
    <source>
        <dbReference type="EMBL" id="MBJ6369592.1"/>
    </source>
</evidence>
<dbReference type="EMBL" id="JAELVQ010000031">
    <property type="protein sequence ID" value="MBJ6369592.1"/>
    <property type="molecule type" value="Genomic_DNA"/>
</dbReference>
<protein>
    <submittedName>
        <fullName evidence="1">RagB/SusD family nutrient uptake outer membrane protein</fullName>
    </submittedName>
</protein>
<reference evidence="1" key="1">
    <citation type="submission" date="2020-12" db="EMBL/GenBank/DDBJ databases">
        <title>Snuella sp. nov., isolated from sediment in Incheon.</title>
        <authorList>
            <person name="Kim W."/>
        </authorList>
    </citation>
    <scope>NUCLEOTIDE SEQUENCE</scope>
    <source>
        <strain evidence="1">CAU 1569</strain>
    </source>
</reference>
<accession>A0A8J7J491</accession>
<name>A0A8J7J491_9FLAO</name>
<sequence>MLNYVEAMNEVNGPSQELLDMVNDLRTRGGLGAASDGSDIVVPPIALSGLTGKFG</sequence>
<organism evidence="1 2">
    <name type="scientific">Snuella sedimenti</name>
    <dbReference type="NCBI Taxonomy" id="2798802"/>
    <lineage>
        <taxon>Bacteria</taxon>
        <taxon>Pseudomonadati</taxon>
        <taxon>Bacteroidota</taxon>
        <taxon>Flavobacteriia</taxon>
        <taxon>Flavobacteriales</taxon>
        <taxon>Flavobacteriaceae</taxon>
        <taxon>Snuella</taxon>
    </lineage>
</organism>
<proteinExistence type="predicted"/>
<dbReference type="RefSeq" id="WP_199116718.1">
    <property type="nucleotide sequence ID" value="NZ_JAELVQ010000031.1"/>
</dbReference>